<dbReference type="AlphaFoldDB" id="A7T164"/>
<dbReference type="SUPFAM" id="SSF49785">
    <property type="entry name" value="Galactose-binding domain-like"/>
    <property type="match status" value="1"/>
</dbReference>
<feature type="domain" description="EGF-like" evidence="9">
    <location>
        <begin position="100"/>
        <end position="136"/>
    </location>
</feature>
<dbReference type="PROSITE" id="PS50026">
    <property type="entry name" value="EGF_3"/>
    <property type="match status" value="2"/>
</dbReference>
<keyword evidence="6" id="KW-0325">Glycoprotein</keyword>
<protein>
    <submittedName>
        <fullName evidence="10">Uncharacterized protein</fullName>
    </submittedName>
</protein>
<gene>
    <name evidence="10" type="ORF">NEMVEDRAFT_v1g248463</name>
</gene>
<evidence type="ECO:0000256" key="7">
    <source>
        <dbReference type="PROSITE-ProRule" id="PRU00076"/>
    </source>
</evidence>
<dbReference type="InterPro" id="IPR000152">
    <property type="entry name" value="EGF-type_Asp/Asn_hydroxyl_site"/>
</dbReference>
<dbReference type="HOGENOM" id="CLU_954108_0_0_1"/>
<dbReference type="CDD" id="cd00054">
    <property type="entry name" value="EGF_CA"/>
    <property type="match status" value="2"/>
</dbReference>
<keyword evidence="11" id="KW-1185">Reference proteome</keyword>
<dbReference type="STRING" id="45351.A7T164"/>
<feature type="domain" description="EGF-like" evidence="9">
    <location>
        <begin position="61"/>
        <end position="98"/>
    </location>
</feature>
<dbReference type="PROSITE" id="PS01187">
    <property type="entry name" value="EGF_CA"/>
    <property type="match status" value="1"/>
</dbReference>
<dbReference type="CDD" id="cd00057">
    <property type="entry name" value="FA58C"/>
    <property type="match status" value="1"/>
</dbReference>
<proteinExistence type="inferred from homology"/>
<dbReference type="InterPro" id="IPR001881">
    <property type="entry name" value="EGF-like_Ca-bd_dom"/>
</dbReference>
<dbReference type="InterPro" id="IPR018097">
    <property type="entry name" value="EGF_Ca-bd_CS"/>
</dbReference>
<dbReference type="InterPro" id="IPR000421">
    <property type="entry name" value="FA58C"/>
</dbReference>
<organism evidence="10 11">
    <name type="scientific">Nematostella vectensis</name>
    <name type="common">Starlet sea anemone</name>
    <dbReference type="NCBI Taxonomy" id="45351"/>
    <lineage>
        <taxon>Eukaryota</taxon>
        <taxon>Metazoa</taxon>
        <taxon>Cnidaria</taxon>
        <taxon>Anthozoa</taxon>
        <taxon>Hexacorallia</taxon>
        <taxon>Actiniaria</taxon>
        <taxon>Edwardsiidae</taxon>
        <taxon>Nematostella</taxon>
    </lineage>
</organism>
<name>A7T164_NEMVE</name>
<dbReference type="PROSITE" id="PS01186">
    <property type="entry name" value="EGF_2"/>
    <property type="match status" value="1"/>
</dbReference>
<evidence type="ECO:0000313" key="10">
    <source>
        <dbReference type="EMBL" id="EDO30307.1"/>
    </source>
</evidence>
<dbReference type="PANTHER" id="PTHR24543">
    <property type="entry name" value="MULTICOPPER OXIDASE-RELATED"/>
    <property type="match status" value="1"/>
</dbReference>
<dbReference type="EMBL" id="DS470078">
    <property type="protein sequence ID" value="EDO30307.1"/>
    <property type="molecule type" value="Genomic_DNA"/>
</dbReference>
<evidence type="ECO:0000313" key="11">
    <source>
        <dbReference type="Proteomes" id="UP000001593"/>
    </source>
</evidence>
<dbReference type="SUPFAM" id="SSF57196">
    <property type="entry name" value="EGF/Laminin"/>
    <property type="match status" value="2"/>
</dbReference>
<evidence type="ECO:0000256" key="2">
    <source>
        <dbReference type="ARBA" id="ARBA00022536"/>
    </source>
</evidence>
<sequence length="292" mass="32185">MLLVPDEDVLFMCSAEHYGRRSFCYYKKGASSAWMASSLGIHLKAAGAASWTLAALWRAREIDPCMDTPCENGATCGANSTNAFICHCPPGWKGNLCESDTDECASNPCRNGGTCIDRLNGFSCNCTRYYEGATCQDFLNITCRITAIGLESDATIPDSSFSASSNYNGFDARYGRLNHAKSWEPSSSSGDHYLQVDMISVYIVCAVDTQGSYHTVYDEWTTRYKLSFALETGAWSIYQENGADKEFIGNVGETDVKSNSLANPTNARFIRFIPTAYNFWPAFRVEVYGSKA</sequence>
<dbReference type="GO" id="GO:0005509">
    <property type="term" value="F:calcium ion binding"/>
    <property type="evidence" value="ECO:0007669"/>
    <property type="project" value="InterPro"/>
</dbReference>
<feature type="disulfide bond" evidence="7">
    <location>
        <begin position="126"/>
        <end position="135"/>
    </location>
</feature>
<feature type="domain" description="F5/8 type C" evidence="8">
    <location>
        <begin position="143"/>
        <end position="290"/>
    </location>
</feature>
<dbReference type="Gene3D" id="2.10.25.10">
    <property type="entry name" value="Laminin"/>
    <property type="match status" value="2"/>
</dbReference>
<dbReference type="InterPro" id="IPR008979">
    <property type="entry name" value="Galactose-bd-like_sf"/>
</dbReference>
<evidence type="ECO:0000259" key="9">
    <source>
        <dbReference type="PROSITE" id="PS50026"/>
    </source>
</evidence>
<keyword evidence="5 7" id="KW-1015">Disulfide bond</keyword>
<dbReference type="FunFam" id="2.10.25.10:FF:000143">
    <property type="entry name" value="Protein crumbs 1"/>
    <property type="match status" value="1"/>
</dbReference>
<evidence type="ECO:0000259" key="8">
    <source>
        <dbReference type="PROSITE" id="PS50022"/>
    </source>
</evidence>
<dbReference type="InterPro" id="IPR000742">
    <property type="entry name" value="EGF"/>
</dbReference>
<dbReference type="SMART" id="SM00181">
    <property type="entry name" value="EGF"/>
    <property type="match status" value="2"/>
</dbReference>
<keyword evidence="3" id="KW-0732">Signal</keyword>
<accession>A7T164</accession>
<dbReference type="FunFam" id="2.10.25.10:FF:000173">
    <property type="entry name" value="Neurogenic locus notch protein 2"/>
    <property type="match status" value="1"/>
</dbReference>
<feature type="disulfide bond" evidence="7">
    <location>
        <begin position="88"/>
        <end position="97"/>
    </location>
</feature>
<dbReference type="PROSITE" id="PS00010">
    <property type="entry name" value="ASX_HYDROXYL"/>
    <property type="match status" value="1"/>
</dbReference>
<evidence type="ECO:0000256" key="3">
    <source>
        <dbReference type="ARBA" id="ARBA00022729"/>
    </source>
</evidence>
<dbReference type="PROSITE" id="PS50022">
    <property type="entry name" value="FA58C_3"/>
    <property type="match status" value="1"/>
</dbReference>
<keyword evidence="2 7" id="KW-0245">EGF-like domain</keyword>
<dbReference type="Pfam" id="PF00754">
    <property type="entry name" value="F5_F8_type_C"/>
    <property type="match status" value="1"/>
</dbReference>
<dbReference type="SMART" id="SM00179">
    <property type="entry name" value="EGF_CA"/>
    <property type="match status" value="2"/>
</dbReference>
<keyword evidence="4" id="KW-0677">Repeat</keyword>
<dbReference type="Gene3D" id="2.60.120.260">
    <property type="entry name" value="Galactose-binding domain-like"/>
    <property type="match status" value="1"/>
</dbReference>
<evidence type="ECO:0000256" key="5">
    <source>
        <dbReference type="ARBA" id="ARBA00023157"/>
    </source>
</evidence>
<dbReference type="SMART" id="SM00231">
    <property type="entry name" value="FA58C"/>
    <property type="match status" value="1"/>
</dbReference>
<comment type="caution">
    <text evidence="7">Lacks conserved residue(s) required for the propagation of feature annotation.</text>
</comment>
<comment type="similarity">
    <text evidence="1">Belongs to the EGF domain peptide family.</text>
</comment>
<dbReference type="PROSITE" id="PS00022">
    <property type="entry name" value="EGF_1"/>
    <property type="match status" value="2"/>
</dbReference>
<dbReference type="PANTHER" id="PTHR24543:SF291">
    <property type="entry name" value="SMOKE ALARM, ISOFORM D"/>
    <property type="match status" value="1"/>
</dbReference>
<dbReference type="Proteomes" id="UP000001593">
    <property type="component" value="Unassembled WGS sequence"/>
</dbReference>
<dbReference type="Pfam" id="PF00008">
    <property type="entry name" value="EGF"/>
    <property type="match status" value="2"/>
</dbReference>
<evidence type="ECO:0000256" key="1">
    <source>
        <dbReference type="ARBA" id="ARBA00006373"/>
    </source>
</evidence>
<reference evidence="10 11" key="1">
    <citation type="journal article" date="2007" name="Science">
        <title>Sea anemone genome reveals ancestral eumetazoan gene repertoire and genomic organization.</title>
        <authorList>
            <person name="Putnam N.H."/>
            <person name="Srivastava M."/>
            <person name="Hellsten U."/>
            <person name="Dirks B."/>
            <person name="Chapman J."/>
            <person name="Salamov A."/>
            <person name="Terry A."/>
            <person name="Shapiro H."/>
            <person name="Lindquist E."/>
            <person name="Kapitonov V.V."/>
            <person name="Jurka J."/>
            <person name="Genikhovich G."/>
            <person name="Grigoriev I.V."/>
            <person name="Lucas S.M."/>
            <person name="Steele R.E."/>
            <person name="Finnerty J.R."/>
            <person name="Technau U."/>
            <person name="Martindale M.Q."/>
            <person name="Rokhsar D.S."/>
        </authorList>
    </citation>
    <scope>NUCLEOTIDE SEQUENCE [LARGE SCALE GENOMIC DNA]</scope>
    <source>
        <strain evidence="11">CH2 X CH6</strain>
    </source>
</reference>
<evidence type="ECO:0000256" key="6">
    <source>
        <dbReference type="ARBA" id="ARBA00023180"/>
    </source>
</evidence>
<dbReference type="InParanoid" id="A7T164"/>
<dbReference type="PhylomeDB" id="A7T164"/>
<dbReference type="PROSITE" id="PS01285">
    <property type="entry name" value="FA58C_1"/>
    <property type="match status" value="1"/>
</dbReference>
<evidence type="ECO:0000256" key="4">
    <source>
        <dbReference type="ARBA" id="ARBA00022737"/>
    </source>
</evidence>